<evidence type="ECO:0000313" key="10">
    <source>
        <dbReference type="EMBL" id="GLS25637.1"/>
    </source>
</evidence>
<evidence type="ECO:0000259" key="9">
    <source>
        <dbReference type="SMART" id="SM00905"/>
    </source>
</evidence>
<dbReference type="CDD" id="cd00534">
    <property type="entry name" value="DHNA_DHNTPE"/>
    <property type="match status" value="1"/>
</dbReference>
<comment type="caution">
    <text evidence="10">The sequence shown here is derived from an EMBL/GenBank/DDBJ whole genome shotgun (WGS) entry which is preliminary data.</text>
</comment>
<evidence type="ECO:0000313" key="11">
    <source>
        <dbReference type="Proteomes" id="UP001156870"/>
    </source>
</evidence>
<evidence type="ECO:0000256" key="8">
    <source>
        <dbReference type="RuleBase" id="RU362079"/>
    </source>
</evidence>
<proteinExistence type="inferred from homology"/>
<dbReference type="AlphaFoldDB" id="A0AA37T6L5"/>
<dbReference type="PANTHER" id="PTHR42844">
    <property type="entry name" value="DIHYDRONEOPTERIN ALDOLASE 1-RELATED"/>
    <property type="match status" value="1"/>
</dbReference>
<dbReference type="RefSeq" id="WP_232594136.1">
    <property type="nucleotide sequence ID" value="NZ_BSPD01000031.1"/>
</dbReference>
<dbReference type="InterPro" id="IPR006157">
    <property type="entry name" value="FolB_dom"/>
</dbReference>
<evidence type="ECO:0000256" key="5">
    <source>
        <dbReference type="ARBA" id="ARBA00022909"/>
    </source>
</evidence>
<comment type="catalytic activity">
    <reaction evidence="2 8">
        <text>7,8-dihydroneopterin = 6-hydroxymethyl-7,8-dihydropterin + glycolaldehyde</text>
        <dbReference type="Rhea" id="RHEA:10540"/>
        <dbReference type="ChEBI" id="CHEBI:17001"/>
        <dbReference type="ChEBI" id="CHEBI:17071"/>
        <dbReference type="ChEBI" id="CHEBI:44841"/>
        <dbReference type="EC" id="4.1.2.25"/>
    </reaction>
</comment>
<reference evidence="10 11" key="1">
    <citation type="journal article" date="2014" name="Int. J. Syst. Evol. Microbiol.">
        <title>Complete genome sequence of Corynebacterium casei LMG S-19264T (=DSM 44701T), isolated from a smear-ripened cheese.</title>
        <authorList>
            <consortium name="US DOE Joint Genome Institute (JGI-PGF)"/>
            <person name="Walter F."/>
            <person name="Albersmeier A."/>
            <person name="Kalinowski J."/>
            <person name="Ruckert C."/>
        </authorList>
    </citation>
    <scope>NUCLEOTIDE SEQUENCE [LARGE SCALE GENOMIC DNA]</scope>
    <source>
        <strain evidence="10 11">NBRC 110095</strain>
    </source>
</reference>
<dbReference type="InterPro" id="IPR006156">
    <property type="entry name" value="Dihydroneopterin_aldolase"/>
</dbReference>
<sequence>MGDNSPNRDIVFIRDLEVEAVIGVFDWERRVKQRLVFDVEMATNIVKAAKTDNLEYAINYRAVADELIEFVSHSEFQLIESLVEHLSMKLNEKFGLSWVRLTVHKPGAVKEARDVGVVIERTFSSPMDDQGRLF</sequence>
<dbReference type="EMBL" id="BSPD01000031">
    <property type="protein sequence ID" value="GLS25637.1"/>
    <property type="molecule type" value="Genomic_DNA"/>
</dbReference>
<evidence type="ECO:0000256" key="1">
    <source>
        <dbReference type="ARBA" id="ARBA00000693"/>
    </source>
</evidence>
<dbReference type="PANTHER" id="PTHR42844:SF1">
    <property type="entry name" value="DIHYDRONEOPTERIN ALDOLASE 1-RELATED"/>
    <property type="match status" value="1"/>
</dbReference>
<keyword evidence="5 8" id="KW-0289">Folate biosynthesis</keyword>
<organism evidence="10 11">
    <name type="scientific">Marinibactrum halimedae</name>
    <dbReference type="NCBI Taxonomy" id="1444977"/>
    <lineage>
        <taxon>Bacteria</taxon>
        <taxon>Pseudomonadati</taxon>
        <taxon>Pseudomonadota</taxon>
        <taxon>Gammaproteobacteria</taxon>
        <taxon>Cellvibrionales</taxon>
        <taxon>Cellvibrionaceae</taxon>
        <taxon>Marinibactrum</taxon>
    </lineage>
</organism>
<protein>
    <recommendedName>
        <fullName evidence="8">7,8-dihydroneopterin aldolase</fullName>
        <ecNumber evidence="8">4.1.2.25</ecNumber>
    </recommendedName>
</protein>
<dbReference type="GO" id="GO:0016853">
    <property type="term" value="F:isomerase activity"/>
    <property type="evidence" value="ECO:0007669"/>
    <property type="project" value="UniProtKB-KW"/>
</dbReference>
<comment type="function">
    <text evidence="8">Catalyzes the conversion of 7,8-dihydroneopterin to 6-hydroxymethyl-7,8-dihydropterin.</text>
</comment>
<dbReference type="NCBIfam" id="TIGR00525">
    <property type="entry name" value="folB"/>
    <property type="match status" value="1"/>
</dbReference>
<dbReference type="GO" id="GO:0005737">
    <property type="term" value="C:cytoplasm"/>
    <property type="evidence" value="ECO:0007669"/>
    <property type="project" value="TreeGrafter"/>
</dbReference>
<dbReference type="Pfam" id="PF02152">
    <property type="entry name" value="FolB"/>
    <property type="match status" value="1"/>
</dbReference>
<evidence type="ECO:0000256" key="4">
    <source>
        <dbReference type="ARBA" id="ARBA00005708"/>
    </source>
</evidence>
<evidence type="ECO:0000256" key="2">
    <source>
        <dbReference type="ARBA" id="ARBA00001353"/>
    </source>
</evidence>
<evidence type="ECO:0000256" key="3">
    <source>
        <dbReference type="ARBA" id="ARBA00005013"/>
    </source>
</evidence>
<dbReference type="InterPro" id="IPR043133">
    <property type="entry name" value="GTP-CH-I_C/QueF"/>
</dbReference>
<accession>A0AA37T6L5</accession>
<keyword evidence="11" id="KW-1185">Reference proteome</keyword>
<dbReference type="NCBIfam" id="TIGR00526">
    <property type="entry name" value="folB_dom"/>
    <property type="match status" value="1"/>
</dbReference>
<dbReference type="GO" id="GO:0004150">
    <property type="term" value="F:dihydroneopterin aldolase activity"/>
    <property type="evidence" value="ECO:0007669"/>
    <property type="project" value="UniProtKB-UniRule"/>
</dbReference>
<dbReference type="EC" id="4.1.2.25" evidence="8"/>
<evidence type="ECO:0000256" key="7">
    <source>
        <dbReference type="ARBA" id="ARBA00023239"/>
    </source>
</evidence>
<dbReference type="Gene3D" id="3.30.1130.10">
    <property type="match status" value="1"/>
</dbReference>
<dbReference type="Proteomes" id="UP001156870">
    <property type="component" value="Unassembled WGS sequence"/>
</dbReference>
<dbReference type="FunFam" id="3.30.1130.10:FF:000002">
    <property type="entry name" value="7,8-dihydroneopterin aldolase"/>
    <property type="match status" value="1"/>
</dbReference>
<gene>
    <name evidence="10" type="primary">folB</name>
    <name evidence="10" type="ORF">GCM10007877_13510</name>
</gene>
<dbReference type="SUPFAM" id="SSF55620">
    <property type="entry name" value="Tetrahydrobiopterin biosynthesis enzymes-like"/>
    <property type="match status" value="1"/>
</dbReference>
<name>A0AA37T6L5_9GAMM</name>
<keyword evidence="7 8" id="KW-0456">Lyase</keyword>
<evidence type="ECO:0000256" key="6">
    <source>
        <dbReference type="ARBA" id="ARBA00023235"/>
    </source>
</evidence>
<comment type="similarity">
    <text evidence="4 8">Belongs to the DHNA family.</text>
</comment>
<keyword evidence="6" id="KW-0413">Isomerase</keyword>
<comment type="catalytic activity">
    <reaction evidence="1">
        <text>7,8-dihydroneopterin = 7,8-dihydromonapterin</text>
        <dbReference type="Rhea" id="RHEA:45328"/>
        <dbReference type="ChEBI" id="CHEBI:17001"/>
        <dbReference type="ChEBI" id="CHEBI:71175"/>
        <dbReference type="EC" id="5.1.99.8"/>
    </reaction>
</comment>
<dbReference type="GO" id="GO:0046654">
    <property type="term" value="P:tetrahydrofolate biosynthetic process"/>
    <property type="evidence" value="ECO:0007669"/>
    <property type="project" value="UniProtKB-UniRule"/>
</dbReference>
<dbReference type="SMART" id="SM00905">
    <property type="entry name" value="FolB"/>
    <property type="match status" value="1"/>
</dbReference>
<feature type="domain" description="Dihydroneopterin aldolase/epimerase" evidence="9">
    <location>
        <begin position="11"/>
        <end position="121"/>
    </location>
</feature>
<comment type="pathway">
    <text evidence="3 8">Cofactor biosynthesis; tetrahydrofolate biosynthesis; 2-amino-4-hydroxy-6-hydroxymethyl-7,8-dihydropteridine diphosphate from 7,8-dihydroneopterin triphosphate: step 3/4.</text>
</comment>
<dbReference type="GO" id="GO:0046656">
    <property type="term" value="P:folic acid biosynthetic process"/>
    <property type="evidence" value="ECO:0007669"/>
    <property type="project" value="UniProtKB-UniRule"/>
</dbReference>